<gene>
    <name evidence="2" type="ORF">BGZ97_013158</name>
</gene>
<accession>A0A9P6R3T5</accession>
<keyword evidence="3" id="KW-1185">Reference proteome</keyword>
<name>A0A9P6R3T5_9FUNG</name>
<evidence type="ECO:0000256" key="1">
    <source>
        <dbReference type="SAM" id="SignalP"/>
    </source>
</evidence>
<comment type="caution">
    <text evidence="2">The sequence shown here is derived from an EMBL/GenBank/DDBJ whole genome shotgun (WGS) entry which is preliminary data.</text>
</comment>
<dbReference type="Pfam" id="PF26146">
    <property type="entry name" value="PI-PLC_X"/>
    <property type="match status" value="1"/>
</dbReference>
<dbReference type="PROSITE" id="PS50007">
    <property type="entry name" value="PIPLC_X_DOMAIN"/>
    <property type="match status" value="1"/>
</dbReference>
<keyword evidence="1" id="KW-0732">Signal</keyword>
<evidence type="ECO:0008006" key="4">
    <source>
        <dbReference type="Google" id="ProtNLM"/>
    </source>
</evidence>
<evidence type="ECO:0000313" key="2">
    <source>
        <dbReference type="EMBL" id="KAG0309119.1"/>
    </source>
</evidence>
<evidence type="ECO:0000313" key="3">
    <source>
        <dbReference type="Proteomes" id="UP000823405"/>
    </source>
</evidence>
<reference evidence="2" key="1">
    <citation type="journal article" date="2020" name="Fungal Divers.">
        <title>Resolving the Mortierellaceae phylogeny through synthesis of multi-gene phylogenetics and phylogenomics.</title>
        <authorList>
            <person name="Vandepol N."/>
            <person name="Liber J."/>
            <person name="Desiro A."/>
            <person name="Na H."/>
            <person name="Kennedy M."/>
            <person name="Barry K."/>
            <person name="Grigoriev I.V."/>
            <person name="Miller A.N."/>
            <person name="O'Donnell K."/>
            <person name="Stajich J.E."/>
            <person name="Bonito G."/>
        </authorList>
    </citation>
    <scope>NUCLEOTIDE SEQUENCE</scope>
    <source>
        <strain evidence="2">NVP60</strain>
    </source>
</reference>
<dbReference type="PANTHER" id="PTHR13593:SF140">
    <property type="entry name" value="PLC-LIKE PHOSPHODIESTERASE"/>
    <property type="match status" value="1"/>
</dbReference>
<dbReference type="OrthoDB" id="7984201at2759"/>
<organism evidence="2 3">
    <name type="scientific">Linnemannia gamsii</name>
    <dbReference type="NCBI Taxonomy" id="64522"/>
    <lineage>
        <taxon>Eukaryota</taxon>
        <taxon>Fungi</taxon>
        <taxon>Fungi incertae sedis</taxon>
        <taxon>Mucoromycota</taxon>
        <taxon>Mortierellomycotina</taxon>
        <taxon>Mortierellomycetes</taxon>
        <taxon>Mortierellales</taxon>
        <taxon>Mortierellaceae</taxon>
        <taxon>Linnemannia</taxon>
    </lineage>
</organism>
<sequence>MVRSSLFLTLGLLLASSSWVQQADAQQQCNGYAELCSRTYDKVSYPTTHNAYAFKPPNGLASNQANNIPTQLKDGIRAFMLDAYNALSGNPNEIQLCHTLCSLMDGGTLSDTLAQIKTFMDANPNETNPGIPTTLSNPYIQVITILWENAANLKPAQFQAVYAAAGLSPYLYAQAKGAAAWPTLAQMISSKKRLVNFVDSGADASVPWLMAEYDFVFETPYNIPKGTAYPCTIDRPKDQRKPMYVLNHFISGVFSWQGDSISIPQPDAADQTNGPDLVSHINSCQTTFKQIPNFVAVDFYQKGSLTETVAKVNKVTWNGIVATAGNNGTTNGGSKGSGNNSGSGNAAAGSLLTDKFVATGFLATAVGAITLLL</sequence>
<proteinExistence type="predicted"/>
<dbReference type="AlphaFoldDB" id="A0A9P6R3T5"/>
<dbReference type="EMBL" id="JAAAIN010000950">
    <property type="protein sequence ID" value="KAG0309119.1"/>
    <property type="molecule type" value="Genomic_DNA"/>
</dbReference>
<feature type="signal peptide" evidence="1">
    <location>
        <begin position="1"/>
        <end position="25"/>
    </location>
</feature>
<protein>
    <recommendedName>
        <fullName evidence="4">PLC-like phosphodiesterase</fullName>
    </recommendedName>
</protein>
<dbReference type="InterPro" id="IPR017946">
    <property type="entry name" value="PLC-like_Pdiesterase_TIM-brl"/>
</dbReference>
<dbReference type="InterPro" id="IPR051057">
    <property type="entry name" value="PI-PLC_domain"/>
</dbReference>
<dbReference type="GO" id="GO:0008081">
    <property type="term" value="F:phosphoric diester hydrolase activity"/>
    <property type="evidence" value="ECO:0007669"/>
    <property type="project" value="InterPro"/>
</dbReference>
<dbReference type="PANTHER" id="PTHR13593">
    <property type="match status" value="1"/>
</dbReference>
<dbReference type="Gene3D" id="3.20.20.190">
    <property type="entry name" value="Phosphatidylinositol (PI) phosphodiesterase"/>
    <property type="match status" value="1"/>
</dbReference>
<feature type="chain" id="PRO_5040132626" description="PLC-like phosphodiesterase" evidence="1">
    <location>
        <begin position="26"/>
        <end position="373"/>
    </location>
</feature>
<dbReference type="GO" id="GO:0006629">
    <property type="term" value="P:lipid metabolic process"/>
    <property type="evidence" value="ECO:0007669"/>
    <property type="project" value="InterPro"/>
</dbReference>
<dbReference type="SUPFAM" id="SSF51695">
    <property type="entry name" value="PLC-like phosphodiesterases"/>
    <property type="match status" value="1"/>
</dbReference>
<dbReference type="Proteomes" id="UP000823405">
    <property type="component" value="Unassembled WGS sequence"/>
</dbReference>